<dbReference type="Pfam" id="PF07534">
    <property type="entry name" value="TLD"/>
    <property type="match status" value="1"/>
</dbReference>
<dbReference type="AlphaFoldDB" id="A0A9K3KZR6"/>
<organism evidence="3 4">
    <name type="scientific">Nitzschia inconspicua</name>
    <dbReference type="NCBI Taxonomy" id="303405"/>
    <lineage>
        <taxon>Eukaryota</taxon>
        <taxon>Sar</taxon>
        <taxon>Stramenopiles</taxon>
        <taxon>Ochrophyta</taxon>
        <taxon>Bacillariophyta</taxon>
        <taxon>Bacillariophyceae</taxon>
        <taxon>Bacillariophycidae</taxon>
        <taxon>Bacillariales</taxon>
        <taxon>Bacillariaceae</taxon>
        <taxon>Nitzschia</taxon>
    </lineage>
</organism>
<dbReference type="OrthoDB" id="25620at2759"/>
<reference evidence="3" key="1">
    <citation type="journal article" date="2021" name="Sci. Rep.">
        <title>Diploid genomic architecture of Nitzschia inconspicua, an elite biomass production diatom.</title>
        <authorList>
            <person name="Oliver A."/>
            <person name="Podell S."/>
            <person name="Pinowska A."/>
            <person name="Traller J.C."/>
            <person name="Smith S.R."/>
            <person name="McClure R."/>
            <person name="Beliaev A."/>
            <person name="Bohutskyi P."/>
            <person name="Hill E.A."/>
            <person name="Rabines A."/>
            <person name="Zheng H."/>
            <person name="Allen L.Z."/>
            <person name="Kuo A."/>
            <person name="Grigoriev I.V."/>
            <person name="Allen A.E."/>
            <person name="Hazlebeck D."/>
            <person name="Allen E.E."/>
        </authorList>
    </citation>
    <scope>NUCLEOTIDE SEQUENCE</scope>
    <source>
        <strain evidence="3">Hildebrandi</strain>
    </source>
</reference>
<feature type="compositionally biased region" description="Basic and acidic residues" evidence="1">
    <location>
        <begin position="61"/>
        <end position="71"/>
    </location>
</feature>
<comment type="caution">
    <text evidence="3">The sequence shown here is derived from an EMBL/GenBank/DDBJ whole genome shotgun (WGS) entry which is preliminary data.</text>
</comment>
<sequence>MSGQQPHEYATRKWVLPLALVAFFDVPNSIHAFAPFLSTPNHLTGRSSSTSLSMFDFLKSKDGEKERKEPSSAEDTSQQDFSDDPVDKIFGFFFGQKEESPMGMKRFGRERFPEQYPAVVDEWAEPLEGDSTEIAPLRPLLKNTNLEFRALQLTYSANRDGWNAASFHKKVDKKGGGLVVCTTSDGLICGGYNPKGWVGYGEARGSIAAFLFVYKRGLSELPTKLRKVGGPSLAQQDLPESGPSFGADSLVIPLDKNNPKLARSKLGSYYERFPGGGNTLFGKRGASVQLKDLKVYHGVYAPGEFIPFTDAEPFALY</sequence>
<feature type="domain" description="TLDc" evidence="2">
    <location>
        <begin position="134"/>
        <end position="247"/>
    </location>
</feature>
<proteinExistence type="predicted"/>
<accession>A0A9K3KZR6</accession>
<evidence type="ECO:0000256" key="1">
    <source>
        <dbReference type="SAM" id="MobiDB-lite"/>
    </source>
</evidence>
<feature type="region of interest" description="Disordered" evidence="1">
    <location>
        <begin position="61"/>
        <end position="84"/>
    </location>
</feature>
<dbReference type="EMBL" id="JAGRRH010000017">
    <property type="protein sequence ID" value="KAG7352984.1"/>
    <property type="molecule type" value="Genomic_DNA"/>
</dbReference>
<reference evidence="3" key="2">
    <citation type="submission" date="2021-04" db="EMBL/GenBank/DDBJ databases">
        <authorList>
            <person name="Podell S."/>
        </authorList>
    </citation>
    <scope>NUCLEOTIDE SEQUENCE</scope>
    <source>
        <strain evidence="3">Hildebrandi</strain>
    </source>
</reference>
<evidence type="ECO:0000313" key="4">
    <source>
        <dbReference type="Proteomes" id="UP000693970"/>
    </source>
</evidence>
<evidence type="ECO:0000313" key="3">
    <source>
        <dbReference type="EMBL" id="KAG7352984.1"/>
    </source>
</evidence>
<evidence type="ECO:0000259" key="2">
    <source>
        <dbReference type="Pfam" id="PF07534"/>
    </source>
</evidence>
<protein>
    <submittedName>
        <fullName evidence="3">TLD domain containing protein</fullName>
    </submittedName>
</protein>
<name>A0A9K3KZR6_9STRA</name>
<dbReference type="InterPro" id="IPR006571">
    <property type="entry name" value="TLDc_dom"/>
</dbReference>
<keyword evidence="4" id="KW-1185">Reference proteome</keyword>
<gene>
    <name evidence="3" type="ORF">IV203_009032</name>
</gene>
<dbReference type="Proteomes" id="UP000693970">
    <property type="component" value="Unassembled WGS sequence"/>
</dbReference>